<name>A0A410FVL0_BIPS1</name>
<dbReference type="InterPro" id="IPR004843">
    <property type="entry name" value="Calcineurin-like_PHP"/>
</dbReference>
<sequence>MVRSLLLVLLFSVTAAAWEITIAFTNDLHAYPDRLRSFASVLNEADLVLDAGDTWEDTHRLTGAREAWATMEAMAHLGYDAMVLGNHETYLGPRLLGELIAAAPFPVLATNLQTDLPTQRWALVEARGVRVLLLGVLWDLALVWPGWALLDPLQSVRAALADAPAYDLFVLLAHVEFARLEALARALPECALVISGHNHRFLAEPVWVGDVPIVQAGHRGQAVGVVRLTEAGLATYELIRAPAGESGAWEDAADRVEHSVGVVPRS</sequence>
<evidence type="ECO:0000313" key="4">
    <source>
        <dbReference type="Proteomes" id="UP000287233"/>
    </source>
</evidence>
<dbReference type="PRINTS" id="PR01607">
    <property type="entry name" value="APYRASEFAMLY"/>
</dbReference>
<dbReference type="InterPro" id="IPR029052">
    <property type="entry name" value="Metallo-depent_PP-like"/>
</dbReference>
<accession>A0A410FVL0</accession>
<keyword evidence="1" id="KW-0732">Signal</keyword>
<evidence type="ECO:0000313" key="3">
    <source>
        <dbReference type="EMBL" id="QAA77012.1"/>
    </source>
</evidence>
<dbReference type="KEGG" id="bih:BIP78_1246"/>
<feature type="signal peptide" evidence="1">
    <location>
        <begin position="1"/>
        <end position="17"/>
    </location>
</feature>
<organism evidence="3 4">
    <name type="scientific">Bipolaricaulis sibiricus</name>
    <dbReference type="NCBI Taxonomy" id="2501609"/>
    <lineage>
        <taxon>Bacteria</taxon>
        <taxon>Candidatus Bipolaricaulota</taxon>
        <taxon>Candidatus Bipolaricaulia</taxon>
        <taxon>Candidatus Bipolaricaulales</taxon>
        <taxon>Candidatus Bipolaricaulaceae</taxon>
        <taxon>Candidatus Bipolaricaulis</taxon>
    </lineage>
</organism>
<feature type="domain" description="Calcineurin-like phosphoesterase" evidence="2">
    <location>
        <begin position="21"/>
        <end position="94"/>
    </location>
</feature>
<dbReference type="Proteomes" id="UP000287233">
    <property type="component" value="Chromosome"/>
</dbReference>
<dbReference type="EMBL" id="CP034928">
    <property type="protein sequence ID" value="QAA77012.1"/>
    <property type="molecule type" value="Genomic_DNA"/>
</dbReference>
<dbReference type="GO" id="GO:0009166">
    <property type="term" value="P:nucleotide catabolic process"/>
    <property type="evidence" value="ECO:0007669"/>
    <property type="project" value="InterPro"/>
</dbReference>
<gene>
    <name evidence="3" type="ORF">BIP78_1246</name>
</gene>
<dbReference type="Gene3D" id="3.60.21.10">
    <property type="match status" value="1"/>
</dbReference>
<dbReference type="SUPFAM" id="SSF56300">
    <property type="entry name" value="Metallo-dependent phosphatases"/>
    <property type="match status" value="1"/>
</dbReference>
<protein>
    <recommendedName>
        <fullName evidence="2">Calcineurin-like phosphoesterase domain-containing protein</fullName>
    </recommendedName>
</protein>
<dbReference type="AlphaFoldDB" id="A0A410FVL0"/>
<evidence type="ECO:0000259" key="2">
    <source>
        <dbReference type="Pfam" id="PF00149"/>
    </source>
</evidence>
<dbReference type="InterPro" id="IPR006179">
    <property type="entry name" value="5_nucleotidase/apyrase"/>
</dbReference>
<dbReference type="GO" id="GO:0016787">
    <property type="term" value="F:hydrolase activity"/>
    <property type="evidence" value="ECO:0007669"/>
    <property type="project" value="InterPro"/>
</dbReference>
<dbReference type="Pfam" id="PF00149">
    <property type="entry name" value="Metallophos"/>
    <property type="match status" value="1"/>
</dbReference>
<evidence type="ECO:0000256" key="1">
    <source>
        <dbReference type="SAM" id="SignalP"/>
    </source>
</evidence>
<proteinExistence type="predicted"/>
<reference evidence="4" key="1">
    <citation type="submission" date="2018-12" db="EMBL/GenBank/DDBJ databases">
        <title>Complete genome sequence of an uncultured bacterium of the candidate phylum Bipolaricaulota.</title>
        <authorList>
            <person name="Kadnikov V.V."/>
            <person name="Mardanov A.V."/>
            <person name="Beletsky A.V."/>
            <person name="Frank Y.A."/>
            <person name="Karnachuk O.V."/>
            <person name="Ravin N.V."/>
        </authorList>
    </citation>
    <scope>NUCLEOTIDE SEQUENCE [LARGE SCALE GENOMIC DNA]</scope>
</reference>
<dbReference type="PANTHER" id="PTHR11575">
    <property type="entry name" value="5'-NUCLEOTIDASE-RELATED"/>
    <property type="match status" value="1"/>
</dbReference>
<feature type="chain" id="PRO_5018968087" description="Calcineurin-like phosphoesterase domain-containing protein" evidence="1">
    <location>
        <begin position="18"/>
        <end position="266"/>
    </location>
</feature>
<dbReference type="PANTHER" id="PTHR11575:SF24">
    <property type="entry name" value="5'-NUCLEOTIDASE"/>
    <property type="match status" value="1"/>
</dbReference>